<name>A0A2D2Q0W4_PARLV</name>
<proteinExistence type="predicted"/>
<dbReference type="RefSeq" id="WP_099798263.1">
    <property type="nucleotide sequence ID" value="NZ_CP018092.1"/>
</dbReference>
<sequence>MALSNYMNAALDRAVYRIDPEDGLIYGEIPGFDGVSAKGKTLIDCREHLSELLEDWIYFHVSRGIPVPIIDGIEVPIREVF</sequence>
<protein>
    <submittedName>
        <fullName evidence="1">HicB family protein</fullName>
    </submittedName>
</protein>
<dbReference type="KEGG" id="slw:BRW62_03185"/>
<dbReference type="Proteomes" id="UP000231057">
    <property type="component" value="Chromosome"/>
</dbReference>
<dbReference type="Pfam" id="PF21748">
    <property type="entry name" value="UPF0150"/>
    <property type="match status" value="1"/>
</dbReference>
<dbReference type="EMBL" id="CP018092">
    <property type="protein sequence ID" value="ATS17917.1"/>
    <property type="molecule type" value="Genomic_DNA"/>
</dbReference>
<evidence type="ECO:0000313" key="2">
    <source>
        <dbReference type="Proteomes" id="UP000231057"/>
    </source>
</evidence>
<reference evidence="1 2" key="1">
    <citation type="submission" date="2016-11" db="EMBL/GenBank/DDBJ databases">
        <title>Complete genome sequence of thermophilic cyanobacteria strain Synechococcus sp. PCC6715.</title>
        <authorList>
            <person name="Tang J."/>
            <person name="Daroch M."/>
            <person name="Liang Y."/>
            <person name="Jiang D."/>
            <person name="Shah M."/>
        </authorList>
    </citation>
    <scope>NUCLEOTIDE SEQUENCE [LARGE SCALE GENOMIC DNA]</scope>
    <source>
        <strain evidence="1 2">PCC 6715</strain>
    </source>
</reference>
<evidence type="ECO:0000313" key="1">
    <source>
        <dbReference type="EMBL" id="ATS17917.1"/>
    </source>
</evidence>
<dbReference type="InterPro" id="IPR035069">
    <property type="entry name" value="TTHA1013/TTHA0281-like"/>
</dbReference>
<dbReference type="AlphaFoldDB" id="A0A2D2Q0W4"/>
<organism evidence="1 2">
    <name type="scientific">Parathermosynechococcus lividus PCC 6715</name>
    <dbReference type="NCBI Taxonomy" id="1917166"/>
    <lineage>
        <taxon>Bacteria</taxon>
        <taxon>Bacillati</taxon>
        <taxon>Cyanobacteriota</taxon>
        <taxon>Cyanophyceae</taxon>
        <taxon>Acaryochloridales</taxon>
        <taxon>Thermosynechococcaceae</taxon>
        <taxon>Parathermosynechococcus</taxon>
    </lineage>
</organism>
<dbReference type="SUPFAM" id="SSF143100">
    <property type="entry name" value="TTHA1013/TTHA0281-like"/>
    <property type="match status" value="1"/>
</dbReference>
<keyword evidence="2" id="KW-1185">Reference proteome</keyword>
<gene>
    <name evidence="1" type="ORF">BRW62_03185</name>
</gene>
<reference evidence="2" key="2">
    <citation type="journal article" date="2022" name="Front. Microbiol.">
        <title>Comparative Genomic Analysis Revealed Distinct Molecular Components and Organization of CO2-Concentrating Mechanism in Thermophilic Cyanobacteria.</title>
        <authorList>
            <person name="Tang J."/>
            <person name="Zhou H."/>
            <person name="Yao D."/>
            <person name="Riaz S."/>
            <person name="You D."/>
            <person name="Klepacz-Smolka A."/>
            <person name="Daroch M."/>
        </authorList>
    </citation>
    <scope>NUCLEOTIDE SEQUENCE [LARGE SCALE GENOMIC DNA]</scope>
    <source>
        <strain evidence="2">PCC 6715</strain>
    </source>
</reference>
<accession>A0A2D2Q0W4</accession>
<dbReference type="InterPro" id="IPR049389">
    <property type="entry name" value="TTHA0281-like"/>
</dbReference>
<dbReference type="OrthoDB" id="7068289at2"/>
<dbReference type="Gene3D" id="3.30.160.250">
    <property type="match status" value="1"/>
</dbReference>